<protein>
    <submittedName>
        <fullName evidence="2">Cysteine-rich receptor-like protein kinase</fullName>
    </submittedName>
</protein>
<evidence type="ECO:0000313" key="2">
    <source>
        <dbReference type="EMBL" id="GFA79385.1"/>
    </source>
</evidence>
<dbReference type="GO" id="GO:0016301">
    <property type="term" value="F:kinase activity"/>
    <property type="evidence" value="ECO:0007669"/>
    <property type="project" value="UniProtKB-KW"/>
</dbReference>
<dbReference type="PANTHER" id="PTHR46890">
    <property type="entry name" value="NON-LTR RETROLELEMENT REVERSE TRANSCRIPTASE-LIKE PROTEIN-RELATED"/>
    <property type="match status" value="1"/>
</dbReference>
<gene>
    <name evidence="2" type="ORF">Tci_651357</name>
</gene>
<reference evidence="2" key="1">
    <citation type="journal article" date="2019" name="Sci. Rep.">
        <title>Draft genome of Tanacetum cinerariifolium, the natural source of mosquito coil.</title>
        <authorList>
            <person name="Yamashiro T."/>
            <person name="Shiraishi A."/>
            <person name="Satake H."/>
            <person name="Nakayama K."/>
        </authorList>
    </citation>
    <scope>NUCLEOTIDE SEQUENCE</scope>
</reference>
<dbReference type="AlphaFoldDB" id="A0A699K735"/>
<dbReference type="InterPro" id="IPR043502">
    <property type="entry name" value="DNA/RNA_pol_sf"/>
</dbReference>
<feature type="non-terminal residue" evidence="2">
    <location>
        <position position="455"/>
    </location>
</feature>
<comment type="caution">
    <text evidence="2">The sequence shown here is derived from an EMBL/GenBank/DDBJ whole genome shotgun (WGS) entry which is preliminary data.</text>
</comment>
<organism evidence="2">
    <name type="scientific">Tanacetum cinerariifolium</name>
    <name type="common">Dalmatian daisy</name>
    <name type="synonym">Chrysanthemum cinerariifolium</name>
    <dbReference type="NCBI Taxonomy" id="118510"/>
    <lineage>
        <taxon>Eukaryota</taxon>
        <taxon>Viridiplantae</taxon>
        <taxon>Streptophyta</taxon>
        <taxon>Embryophyta</taxon>
        <taxon>Tracheophyta</taxon>
        <taxon>Spermatophyta</taxon>
        <taxon>Magnoliopsida</taxon>
        <taxon>eudicotyledons</taxon>
        <taxon>Gunneridae</taxon>
        <taxon>Pentapetalae</taxon>
        <taxon>asterids</taxon>
        <taxon>campanulids</taxon>
        <taxon>Asterales</taxon>
        <taxon>Asteraceae</taxon>
        <taxon>Asteroideae</taxon>
        <taxon>Anthemideae</taxon>
        <taxon>Anthemidinae</taxon>
        <taxon>Tanacetum</taxon>
    </lineage>
</organism>
<name>A0A699K735_TANCI</name>
<accession>A0A699K735</accession>
<keyword evidence="2" id="KW-0418">Kinase</keyword>
<keyword evidence="2" id="KW-0808">Transferase</keyword>
<dbReference type="PANTHER" id="PTHR46890:SF50">
    <property type="entry name" value="RNA-DIRECTED DNA POLYMERASE, EUKARYOTA, REVERSE TRANSCRIPTASE ZINC-BINDING DOMAIN PROTEIN-RELATED"/>
    <property type="match status" value="1"/>
</dbReference>
<feature type="non-terminal residue" evidence="2">
    <location>
        <position position="1"/>
    </location>
</feature>
<feature type="region of interest" description="Disordered" evidence="1">
    <location>
        <begin position="43"/>
        <end position="77"/>
    </location>
</feature>
<dbReference type="SUPFAM" id="SSF56672">
    <property type="entry name" value="DNA/RNA polymerases"/>
    <property type="match status" value="1"/>
</dbReference>
<dbReference type="InterPro" id="IPR052343">
    <property type="entry name" value="Retrotransposon-Effector_Assoc"/>
</dbReference>
<evidence type="ECO:0000256" key="1">
    <source>
        <dbReference type="SAM" id="MobiDB-lite"/>
    </source>
</evidence>
<dbReference type="EMBL" id="BKCJ010489051">
    <property type="protein sequence ID" value="GFA79385.1"/>
    <property type="molecule type" value="Genomic_DNA"/>
</dbReference>
<keyword evidence="2" id="KW-0675">Receptor</keyword>
<sequence length="455" mass="51679">IQGQITETCKVVIHGQSHNVRVKEFPGWVPDIKAMDSLSGKNFDMGISDNHDDANSDNGSQDAEEGDKRETNEVNEENVVNSHHFSWVVDEVNIAKIMMTLLLGISLKKVKSKLPQKHQKLQKVTQKPYRNLLVLKTSNLRNIKTLIKPLHPFLERNRHVQEDLINKLKEFDAATVRGFGNIMADSQRSTWLENLRNIKLKENLDISQKAIVKWGIEADENSKFFHAIGDVVKIIDRSPFYKTLREDQNAFLVSTVSEAEIRGFTFAFYKNFWDTIKDDVTVFVQDFFNTGILPQGCNNSFIALIPKISNPVVVSDFHPISLISAQYKIIAKVMANHLAQVIDSVIRHEQSAFIKHHQILVICFMGFSEKWITWIKGCLYSATSLVLVNGSPTREFHINRGLRQGDPLSPFLFIIAMEGLHVAVEDDISTGLYRGLTVNTLTLSHFFFADDALFI</sequence>
<proteinExistence type="predicted"/>